<dbReference type="Gene3D" id="3.40.630.30">
    <property type="match status" value="1"/>
</dbReference>
<sequence>MNDTDLQYEIVGDEDGFRALQHEWDDLWARAHGRYDQAFRVCWLAWRHVAKPRGRKLRCIVGREKGRMVMVWPLVTHKRYLWTYMVPLSPEAGDYTSVLMEGGPSAPTLVAGAWHAVCHRCKADFVHLPYMNEGIELYQLASCEPHVVHASRHDSWLAKLREETDWDAYCNSLGTMYRKKPGARERRLAKEGQVAVRVIDPSDALEIASIVDWMLEWKRAWGDRVDKRGEWVDSPLFRNFLVDLLGTAQGQAMARLVVVSLDGKPIAALVVSLGNPCATAIIAGFDAEYGKFGLGSIVVEHGVKWAFEQGFDLDFGVGSEHFKPYWSRGNVSTAWTLQIVNTRWGLLAVHGKRTARELMKWVSPLRRLASMQGRVSRRY</sequence>
<proteinExistence type="predicted"/>
<organism evidence="2 3">
    <name type="scientific">Pararobbsia alpina</name>
    <dbReference type="NCBI Taxonomy" id="621374"/>
    <lineage>
        <taxon>Bacteria</taxon>
        <taxon>Pseudomonadati</taxon>
        <taxon>Pseudomonadota</taxon>
        <taxon>Betaproteobacteria</taxon>
        <taxon>Burkholderiales</taxon>
        <taxon>Burkholderiaceae</taxon>
        <taxon>Pararobbsia</taxon>
    </lineage>
</organism>
<dbReference type="SUPFAM" id="SSF55729">
    <property type="entry name" value="Acyl-CoA N-acyltransferases (Nat)"/>
    <property type="match status" value="1"/>
</dbReference>
<dbReference type="RefSeq" id="WP_175105832.1">
    <property type="nucleotide sequence ID" value="NZ_CADIKM010000015.1"/>
</dbReference>
<protein>
    <recommendedName>
        <fullName evidence="1">N-acetyltransferase domain-containing protein</fullName>
    </recommendedName>
</protein>
<dbReference type="PROSITE" id="PS51186">
    <property type="entry name" value="GNAT"/>
    <property type="match status" value="1"/>
</dbReference>
<dbReference type="InterPro" id="IPR038740">
    <property type="entry name" value="BioF2-like_GNAT_dom"/>
</dbReference>
<reference evidence="2 3" key="1">
    <citation type="submission" date="2020-04" db="EMBL/GenBank/DDBJ databases">
        <authorList>
            <person name="De Canck E."/>
        </authorList>
    </citation>
    <scope>NUCLEOTIDE SEQUENCE [LARGE SCALE GENOMIC DNA]</scope>
    <source>
        <strain evidence="2 3">LMG 28138</strain>
    </source>
</reference>
<accession>A0A6S7CZN8</accession>
<evidence type="ECO:0000313" key="3">
    <source>
        <dbReference type="Proteomes" id="UP000494115"/>
    </source>
</evidence>
<feature type="domain" description="N-acetyltransferase" evidence="1">
    <location>
        <begin position="194"/>
        <end position="370"/>
    </location>
</feature>
<evidence type="ECO:0000313" key="2">
    <source>
        <dbReference type="EMBL" id="CAB3792268.1"/>
    </source>
</evidence>
<evidence type="ECO:0000259" key="1">
    <source>
        <dbReference type="PROSITE" id="PS51186"/>
    </source>
</evidence>
<keyword evidence="3" id="KW-1185">Reference proteome</keyword>
<dbReference type="Proteomes" id="UP000494115">
    <property type="component" value="Unassembled WGS sequence"/>
</dbReference>
<name>A0A6S7CZN8_9BURK</name>
<dbReference type="InterPro" id="IPR000182">
    <property type="entry name" value="GNAT_dom"/>
</dbReference>
<dbReference type="InterPro" id="IPR016181">
    <property type="entry name" value="Acyl_CoA_acyltransferase"/>
</dbReference>
<dbReference type="AlphaFoldDB" id="A0A6S7CZN8"/>
<dbReference type="GO" id="GO:0016747">
    <property type="term" value="F:acyltransferase activity, transferring groups other than amino-acyl groups"/>
    <property type="evidence" value="ECO:0007669"/>
    <property type="project" value="InterPro"/>
</dbReference>
<gene>
    <name evidence="2" type="ORF">LMG28138_03306</name>
</gene>
<dbReference type="Pfam" id="PF13480">
    <property type="entry name" value="Acetyltransf_6"/>
    <property type="match status" value="1"/>
</dbReference>
<dbReference type="EMBL" id="CADIKM010000015">
    <property type="protein sequence ID" value="CAB3792268.1"/>
    <property type="molecule type" value="Genomic_DNA"/>
</dbReference>